<evidence type="ECO:0000256" key="3">
    <source>
        <dbReference type="ARBA" id="ARBA00022692"/>
    </source>
</evidence>
<feature type="signal peptide" evidence="8">
    <location>
        <begin position="1"/>
        <end position="20"/>
    </location>
</feature>
<keyword evidence="7 8" id="KW-0449">Lipoprotein</keyword>
<comment type="similarity">
    <text evidence="1 8">Belongs to the outer membrane factor (OMF) (TC 1.B.17) family.</text>
</comment>
<dbReference type="AlphaFoldDB" id="A0A0X1SYI9"/>
<dbReference type="NCBIfam" id="TIGR01845">
    <property type="entry name" value="outer_NodT"/>
    <property type="match status" value="1"/>
</dbReference>
<sequence>MSRVKVFLPSLLVLALSACAVGPDYKTPDTAPANITSATDGSAGQKNFDRAHFEGLWWQQFDDPTLNQLVTQSLAGNRELRVAFARLKAARAIRDDVSDDAMPTITSRASADLGKSQVPSGQSDKRVNNDRYDLGLDMAWEIDLFGRIQRNLEAADADQQSAQADLYQLQVTMIAELMDAYGQLRGAQLREKIALANQKNQQESKGITESLRDAGVGEQLDVVRADARLAAVEASVPQLQAEQARDRNRIATLLGERPDTLSVDLSPRDLPAISKALAIGNPGELLQRRPDILSAERKLAAATARIGVAKADLFPRVSLSGFLGFTAGRGSQIGSSAANAWALSPSITWPAFNLGSVRARLRGANAEAEAALATYEQQVLLALEESQNAFSDYGKRQQRLISLIRQSESSRTAADLAAIRYREGTVDFLVLLDAQRERLAAEDSQAQAETDLYRGIVAIYKALGGGYAPQTVASN</sequence>
<evidence type="ECO:0000313" key="11">
    <source>
        <dbReference type="EMBL" id="AMB84906.1"/>
    </source>
</evidence>
<accession>A0A0X1SYI9</accession>
<dbReference type="GO" id="GO:0009279">
    <property type="term" value="C:cell outer membrane"/>
    <property type="evidence" value="ECO:0007669"/>
    <property type="project" value="UniProtKB-SubCell"/>
</dbReference>
<evidence type="ECO:0000256" key="5">
    <source>
        <dbReference type="ARBA" id="ARBA00023139"/>
    </source>
</evidence>
<dbReference type="PANTHER" id="PTHR30203:SF25">
    <property type="entry name" value="OUTER MEMBRANE PROTEIN-RELATED"/>
    <property type="match status" value="1"/>
</dbReference>
<evidence type="ECO:0000256" key="6">
    <source>
        <dbReference type="ARBA" id="ARBA00023237"/>
    </source>
</evidence>
<dbReference type="KEGG" id="pagb:AWM79_06115"/>
<protein>
    <submittedName>
        <fullName evidence="11">RND transporter</fullName>
    </submittedName>
</protein>
<dbReference type="RefSeq" id="WP_060782412.1">
    <property type="nucleotide sequence ID" value="NZ_CP014135.1"/>
</dbReference>
<dbReference type="Proteomes" id="UP000063229">
    <property type="component" value="Chromosome"/>
</dbReference>
<evidence type="ECO:0000313" key="12">
    <source>
        <dbReference type="Proteomes" id="UP000063229"/>
    </source>
</evidence>
<dbReference type="GO" id="GO:0015562">
    <property type="term" value="F:efflux transmembrane transporter activity"/>
    <property type="evidence" value="ECO:0007669"/>
    <property type="project" value="InterPro"/>
</dbReference>
<evidence type="ECO:0000256" key="10">
    <source>
        <dbReference type="SAM" id="MobiDB-lite"/>
    </source>
</evidence>
<dbReference type="STRING" id="46677.AWM79_06115"/>
<dbReference type="Gene3D" id="1.20.1600.10">
    <property type="entry name" value="Outer membrane efflux proteins (OEP)"/>
    <property type="match status" value="1"/>
</dbReference>
<keyword evidence="9" id="KW-0175">Coiled coil</keyword>
<keyword evidence="12" id="KW-1185">Reference proteome</keyword>
<dbReference type="InterPro" id="IPR003423">
    <property type="entry name" value="OMP_efflux"/>
</dbReference>
<dbReference type="InterPro" id="IPR010131">
    <property type="entry name" value="MdtP/NodT-like"/>
</dbReference>
<evidence type="ECO:0000256" key="7">
    <source>
        <dbReference type="ARBA" id="ARBA00023288"/>
    </source>
</evidence>
<feature type="chain" id="PRO_5006987816" evidence="8">
    <location>
        <begin position="21"/>
        <end position="475"/>
    </location>
</feature>
<keyword evidence="8" id="KW-0732">Signal</keyword>
<proteinExistence type="inferred from homology"/>
<dbReference type="SUPFAM" id="SSF56954">
    <property type="entry name" value="Outer membrane efflux proteins (OEP)"/>
    <property type="match status" value="1"/>
</dbReference>
<keyword evidence="3 8" id="KW-0812">Transmembrane</keyword>
<evidence type="ECO:0000256" key="1">
    <source>
        <dbReference type="ARBA" id="ARBA00007613"/>
    </source>
</evidence>
<evidence type="ECO:0000256" key="2">
    <source>
        <dbReference type="ARBA" id="ARBA00022452"/>
    </source>
</evidence>
<evidence type="ECO:0000256" key="8">
    <source>
        <dbReference type="RuleBase" id="RU362097"/>
    </source>
</evidence>
<evidence type="ECO:0000256" key="4">
    <source>
        <dbReference type="ARBA" id="ARBA00023136"/>
    </source>
</evidence>
<dbReference type="Pfam" id="PF02321">
    <property type="entry name" value="OEP"/>
    <property type="match status" value="2"/>
</dbReference>
<reference evidence="11 12" key="1">
    <citation type="submission" date="2016-01" db="EMBL/GenBank/DDBJ databases">
        <authorList>
            <person name="McClelland M."/>
            <person name="Jain A."/>
            <person name="Saraogi P."/>
            <person name="Mendelson R."/>
            <person name="Westerman R."/>
            <person name="SanMiguel P."/>
            <person name="Csonka L."/>
        </authorList>
    </citation>
    <scope>NUCLEOTIDE SEQUENCE [LARGE SCALE GENOMIC DNA]</scope>
    <source>
        <strain evidence="11 12">NCPPB 2472</strain>
    </source>
</reference>
<gene>
    <name evidence="11" type="ORF">AWM79_06115</name>
</gene>
<feature type="coiled-coil region" evidence="9">
    <location>
        <begin position="358"/>
        <end position="385"/>
    </location>
</feature>
<comment type="subcellular location">
    <subcellularLocation>
        <location evidence="8">Cell outer membrane</location>
        <topology evidence="8">Lipid-anchor</topology>
    </subcellularLocation>
</comment>
<dbReference type="PROSITE" id="PS51257">
    <property type="entry name" value="PROKAR_LIPOPROTEIN"/>
    <property type="match status" value="1"/>
</dbReference>
<dbReference type="EMBL" id="CP014135">
    <property type="protein sequence ID" value="AMB84906.1"/>
    <property type="molecule type" value="Genomic_DNA"/>
</dbReference>
<dbReference type="PANTHER" id="PTHR30203">
    <property type="entry name" value="OUTER MEMBRANE CATION EFFLUX PROTEIN"/>
    <property type="match status" value="1"/>
</dbReference>
<keyword evidence="6" id="KW-0998">Cell outer membrane</keyword>
<organism evidence="11 12">
    <name type="scientific">Pseudomonas agarici</name>
    <dbReference type="NCBI Taxonomy" id="46677"/>
    <lineage>
        <taxon>Bacteria</taxon>
        <taxon>Pseudomonadati</taxon>
        <taxon>Pseudomonadota</taxon>
        <taxon>Gammaproteobacteria</taxon>
        <taxon>Pseudomonadales</taxon>
        <taxon>Pseudomonadaceae</taxon>
        <taxon>Pseudomonas</taxon>
    </lineage>
</organism>
<feature type="region of interest" description="Disordered" evidence="10">
    <location>
        <begin position="108"/>
        <end position="127"/>
    </location>
</feature>
<keyword evidence="4 8" id="KW-0472">Membrane</keyword>
<dbReference type="Gene3D" id="2.20.200.10">
    <property type="entry name" value="Outer membrane efflux proteins (OEP)"/>
    <property type="match status" value="1"/>
</dbReference>
<name>A0A0X1SYI9_PSEAA</name>
<keyword evidence="2 8" id="KW-1134">Transmembrane beta strand</keyword>
<keyword evidence="5 8" id="KW-0564">Palmitate</keyword>
<evidence type="ECO:0000256" key="9">
    <source>
        <dbReference type="SAM" id="Coils"/>
    </source>
</evidence>